<dbReference type="GO" id="GO:0005634">
    <property type="term" value="C:nucleus"/>
    <property type="evidence" value="ECO:0007669"/>
    <property type="project" value="UniProtKB-SubCell"/>
</dbReference>
<proteinExistence type="inferred from homology"/>
<evidence type="ECO:0000256" key="1">
    <source>
        <dbReference type="ARBA" id="ARBA00004123"/>
    </source>
</evidence>
<gene>
    <name evidence="14" type="ORF">PCOAH_00005670</name>
</gene>
<keyword evidence="7" id="KW-0862">Zinc</keyword>
<keyword evidence="4" id="KW-0479">Metal-binding</keyword>
<organism evidence="14 15">
    <name type="scientific">Plasmodium coatneyi</name>
    <dbReference type="NCBI Taxonomy" id="208452"/>
    <lineage>
        <taxon>Eukaryota</taxon>
        <taxon>Sar</taxon>
        <taxon>Alveolata</taxon>
        <taxon>Apicomplexa</taxon>
        <taxon>Aconoidasida</taxon>
        <taxon>Haemosporida</taxon>
        <taxon>Plasmodiidae</taxon>
        <taxon>Plasmodium</taxon>
    </lineage>
</organism>
<evidence type="ECO:0000256" key="8">
    <source>
        <dbReference type="ARBA" id="ARBA00022884"/>
    </source>
</evidence>
<keyword evidence="15" id="KW-1185">Reference proteome</keyword>
<feature type="compositionally biased region" description="Basic and acidic residues" evidence="12">
    <location>
        <begin position="201"/>
        <end position="267"/>
    </location>
</feature>
<dbReference type="InterPro" id="IPR036443">
    <property type="entry name" value="Znf_RanBP2_sf"/>
</dbReference>
<evidence type="ECO:0000313" key="14">
    <source>
        <dbReference type="EMBL" id="ANQ06166.1"/>
    </source>
</evidence>
<protein>
    <recommendedName>
        <fullName evidence="2">Zinc finger Ran-binding domain-containing protein 2</fullName>
    </recommendedName>
</protein>
<dbReference type="AlphaFoldDB" id="A0A1B1DTP0"/>
<evidence type="ECO:0000256" key="7">
    <source>
        <dbReference type="ARBA" id="ARBA00022833"/>
    </source>
</evidence>
<dbReference type="KEGG" id="pcot:PCOAH_00005670"/>
<evidence type="ECO:0000256" key="6">
    <source>
        <dbReference type="ARBA" id="ARBA00022771"/>
    </source>
</evidence>
<dbReference type="Proteomes" id="UP000092716">
    <property type="component" value="Chromosome 3"/>
</dbReference>
<dbReference type="PROSITE" id="PS50199">
    <property type="entry name" value="ZF_RANBP2_2"/>
    <property type="match status" value="2"/>
</dbReference>
<dbReference type="FunFam" id="4.10.1060.10:FF:000004">
    <property type="entry name" value="Zinc finger Ran-binding domain-containing protein 2"/>
    <property type="match status" value="1"/>
</dbReference>
<dbReference type="GO" id="GO:0006396">
    <property type="term" value="P:RNA processing"/>
    <property type="evidence" value="ECO:0007669"/>
    <property type="project" value="InterPro"/>
</dbReference>
<reference evidence="15" key="1">
    <citation type="submission" date="2016-06" db="EMBL/GenBank/DDBJ databases">
        <title>First high quality genome sequence of Plasmodium coatneyi using continuous long reads from single molecule, real-time sequencing.</title>
        <authorList>
            <person name="Chien J.-T."/>
            <person name="Pakala S.B."/>
            <person name="Geraldo J.A."/>
            <person name="Lapp S.A."/>
            <person name="Barnwell J.W."/>
            <person name="Kissinger J.C."/>
            <person name="Galinski M.R."/>
            <person name="Humphrey J.C."/>
        </authorList>
    </citation>
    <scope>NUCLEOTIDE SEQUENCE [LARGE SCALE GENOMIC DNA]</scope>
    <source>
        <strain evidence="15">Hackeri</strain>
    </source>
</reference>
<feature type="domain" description="RanBP2-type" evidence="13">
    <location>
        <begin position="11"/>
        <end position="42"/>
    </location>
</feature>
<dbReference type="GeneID" id="30907290"/>
<dbReference type="PROSITE" id="PS01358">
    <property type="entry name" value="ZF_RANBP2_1"/>
    <property type="match status" value="2"/>
</dbReference>
<evidence type="ECO:0000256" key="3">
    <source>
        <dbReference type="ARBA" id="ARBA00022553"/>
    </source>
</evidence>
<dbReference type="InterPro" id="IPR017337">
    <property type="entry name" value="ZRANB2"/>
</dbReference>
<accession>A0A1B1DTP0</accession>
<keyword evidence="9" id="KW-0539">Nucleus</keyword>
<evidence type="ECO:0000256" key="12">
    <source>
        <dbReference type="SAM" id="MobiDB-lite"/>
    </source>
</evidence>
<sequence length="267" mass="31571">MENRKYIDNELTGDWICSDDKCGIVNSAQRTHCNRCNRVRPKSTMRKNPKQVLFKANDWKCEDCGNINWAKRDKCNICSKVKFPKKGSDPKSNKEVRTGKGGGHYDIQGSNEKRVHDSDDEEYDEFGRKKKRKIVDKDVKKDKDRDDNDTSRDASGYTNNKESSYKKDTYRNKQFNDSPSRNSTSNNYQKGGGGGGYYKNYYDRRKEDGDYSARRYDGSNKHDDRNRYDDRGRHDERKSNYDSGRRHHDRAENDRLADYDRRRYRRD</sequence>
<feature type="region of interest" description="Disordered" evidence="12">
    <location>
        <begin position="84"/>
        <end position="267"/>
    </location>
</feature>
<dbReference type="VEuPathDB" id="PlasmoDB:PCOAH_00005670"/>
<dbReference type="Gene3D" id="4.10.1060.10">
    <property type="entry name" value="Zinc finger, RanBP2-type"/>
    <property type="match status" value="2"/>
</dbReference>
<feature type="compositionally biased region" description="Basic and acidic residues" evidence="12">
    <location>
        <begin position="86"/>
        <end position="98"/>
    </location>
</feature>
<keyword evidence="8" id="KW-0694">RNA-binding</keyword>
<evidence type="ECO:0000256" key="4">
    <source>
        <dbReference type="ARBA" id="ARBA00022723"/>
    </source>
</evidence>
<evidence type="ECO:0000256" key="2">
    <source>
        <dbReference type="ARBA" id="ARBA00017543"/>
    </source>
</evidence>
<dbReference type="EMBL" id="CP016241">
    <property type="protein sequence ID" value="ANQ06166.1"/>
    <property type="molecule type" value="Genomic_DNA"/>
</dbReference>
<evidence type="ECO:0000313" key="15">
    <source>
        <dbReference type="Proteomes" id="UP000092716"/>
    </source>
</evidence>
<dbReference type="Pfam" id="PF00641">
    <property type="entry name" value="Zn_ribbon_RanBP"/>
    <property type="match status" value="2"/>
</dbReference>
<evidence type="ECO:0000256" key="11">
    <source>
        <dbReference type="PROSITE-ProRule" id="PRU00322"/>
    </source>
</evidence>
<dbReference type="SUPFAM" id="SSF90209">
    <property type="entry name" value="Ran binding protein zinc finger-like"/>
    <property type="match status" value="2"/>
</dbReference>
<feature type="domain" description="RanBP2-type" evidence="13">
    <location>
        <begin position="55"/>
        <end position="84"/>
    </location>
</feature>
<dbReference type="InterPro" id="IPR001876">
    <property type="entry name" value="Znf_RanBP2"/>
</dbReference>
<dbReference type="PANTHER" id="PTHR12999:SF17">
    <property type="entry name" value="ZINC FINGER RAN-BINDING DOMAIN-CONTAINING PROTEIN 2"/>
    <property type="match status" value="1"/>
</dbReference>
<evidence type="ECO:0000256" key="10">
    <source>
        <dbReference type="ARBA" id="ARBA00025731"/>
    </source>
</evidence>
<keyword evidence="5" id="KW-0677">Repeat</keyword>
<keyword evidence="6 11" id="KW-0863">Zinc-finger</keyword>
<dbReference type="PANTHER" id="PTHR12999">
    <property type="entry name" value="ZINC FINGER RAN-BINDING DOMAIN-CONTAINING PROTEIN 2 ZRANB2-RELATED"/>
    <property type="match status" value="1"/>
</dbReference>
<evidence type="ECO:0000256" key="9">
    <source>
        <dbReference type="ARBA" id="ARBA00023242"/>
    </source>
</evidence>
<dbReference type="PIRSF" id="PIRSF037956">
    <property type="entry name" value="UCP037956_ZnF_Ran"/>
    <property type="match status" value="1"/>
</dbReference>
<comment type="similarity">
    <text evidence="10">Belongs to the ZRANB2 family.</text>
</comment>
<comment type="subcellular location">
    <subcellularLocation>
        <location evidence="1">Nucleus</location>
    </subcellularLocation>
</comment>
<evidence type="ECO:0000259" key="13">
    <source>
        <dbReference type="PROSITE" id="PS50199"/>
    </source>
</evidence>
<feature type="compositionally biased region" description="Basic and acidic residues" evidence="12">
    <location>
        <begin position="135"/>
        <end position="152"/>
    </location>
</feature>
<dbReference type="GO" id="GO:0008270">
    <property type="term" value="F:zinc ion binding"/>
    <property type="evidence" value="ECO:0007669"/>
    <property type="project" value="UniProtKB-KW"/>
</dbReference>
<dbReference type="RefSeq" id="XP_019912861.1">
    <property type="nucleotide sequence ID" value="XM_020057378.1"/>
</dbReference>
<evidence type="ECO:0000256" key="5">
    <source>
        <dbReference type="ARBA" id="ARBA00022737"/>
    </source>
</evidence>
<feature type="compositionally biased region" description="Polar residues" evidence="12">
    <location>
        <begin position="172"/>
        <end position="185"/>
    </location>
</feature>
<dbReference type="GO" id="GO:0003723">
    <property type="term" value="F:RNA binding"/>
    <property type="evidence" value="ECO:0007669"/>
    <property type="project" value="UniProtKB-KW"/>
</dbReference>
<keyword evidence="3" id="KW-0597">Phosphoprotein</keyword>
<name>A0A1B1DTP0_9APIC</name>
<dbReference type="SMART" id="SM00547">
    <property type="entry name" value="ZnF_RBZ"/>
    <property type="match status" value="2"/>
</dbReference>
<dbReference type="OrthoDB" id="430695at2759"/>